<dbReference type="Gene3D" id="3.90.226.10">
    <property type="entry name" value="2-enoyl-CoA Hydratase, Chain A, domain 1"/>
    <property type="match status" value="2"/>
</dbReference>
<dbReference type="AlphaFoldDB" id="A0A0D8IVZ2"/>
<dbReference type="InterPro" id="IPR034733">
    <property type="entry name" value="AcCoA_carboxyl_beta"/>
</dbReference>
<dbReference type="PANTHER" id="PTHR43842">
    <property type="entry name" value="PROPIONYL-COA CARBOXYLASE BETA CHAIN"/>
    <property type="match status" value="1"/>
</dbReference>
<dbReference type="GO" id="GO:0004658">
    <property type="term" value="F:propionyl-CoA carboxylase activity"/>
    <property type="evidence" value="ECO:0007669"/>
    <property type="project" value="TreeGrafter"/>
</dbReference>
<gene>
    <name evidence="2" type="ORF">TQ39_15710</name>
</gene>
<comment type="caution">
    <text evidence="2">The sequence shown here is derived from an EMBL/GenBank/DDBJ whole genome shotgun (WGS) entry which is preliminary data.</text>
</comment>
<evidence type="ECO:0000313" key="3">
    <source>
        <dbReference type="Proteomes" id="UP000032483"/>
    </source>
</evidence>
<reference evidence="2" key="1">
    <citation type="submission" date="2015-02" db="EMBL/GenBank/DDBJ databases">
        <title>A novel member of the family Ruminococcaceae isolated from human feces.</title>
        <authorList>
            <person name="Shkoporov A.N."/>
            <person name="Chaplin A.V."/>
            <person name="Motuzova O.V."/>
            <person name="Kafarskaia L.I."/>
            <person name="Khokhlova E.V."/>
            <person name="Efimov B.A."/>
        </authorList>
    </citation>
    <scope>NUCLEOTIDE SEQUENCE [LARGE SCALE GENOMIC DNA]</scope>
    <source>
        <strain evidence="2">585-1</strain>
    </source>
</reference>
<dbReference type="SUPFAM" id="SSF52096">
    <property type="entry name" value="ClpP/crotonase"/>
    <property type="match status" value="2"/>
</dbReference>
<dbReference type="InterPro" id="IPR011763">
    <property type="entry name" value="COA_CT_C"/>
</dbReference>
<evidence type="ECO:0000313" key="2">
    <source>
        <dbReference type="EMBL" id="KJF38870.1"/>
    </source>
</evidence>
<evidence type="ECO:0000259" key="1">
    <source>
        <dbReference type="PROSITE" id="PS50989"/>
    </source>
</evidence>
<dbReference type="Pfam" id="PF01039">
    <property type="entry name" value="Carboxyl_trans"/>
    <property type="match status" value="1"/>
</dbReference>
<dbReference type="PANTHER" id="PTHR43842:SF2">
    <property type="entry name" value="PROPIONYL-COA CARBOXYLASE BETA CHAIN, MITOCHONDRIAL"/>
    <property type="match status" value="1"/>
</dbReference>
<dbReference type="InterPro" id="IPR051047">
    <property type="entry name" value="AccD/PCCB"/>
</dbReference>
<dbReference type="Proteomes" id="UP000032483">
    <property type="component" value="Unassembled WGS sequence"/>
</dbReference>
<protein>
    <submittedName>
        <fullName evidence="2">Propionyl-CoA carboxylase</fullName>
    </submittedName>
</protein>
<dbReference type="EMBL" id="JXXK01000029">
    <property type="protein sequence ID" value="KJF38870.1"/>
    <property type="molecule type" value="Genomic_DNA"/>
</dbReference>
<dbReference type="GO" id="GO:0009317">
    <property type="term" value="C:acetyl-CoA carboxylase complex"/>
    <property type="evidence" value="ECO:0007669"/>
    <property type="project" value="TreeGrafter"/>
</dbReference>
<accession>A0A0D8IVZ2</accession>
<dbReference type="InterPro" id="IPR029045">
    <property type="entry name" value="ClpP/crotonase-like_dom_sf"/>
</dbReference>
<name>A0A0D8IVZ2_9FIRM</name>
<dbReference type="GeneID" id="42858005"/>
<dbReference type="PROSITE" id="PS50989">
    <property type="entry name" value="COA_CT_CTER"/>
    <property type="match status" value="1"/>
</dbReference>
<feature type="domain" description="CoA carboxyltransferase C-terminal" evidence="1">
    <location>
        <begin position="203"/>
        <end position="425"/>
    </location>
</feature>
<proteinExistence type="predicted"/>
<dbReference type="RefSeq" id="WP_050006232.1">
    <property type="nucleotide sequence ID" value="NZ_CAUBBA010000016.1"/>
</dbReference>
<sequence length="443" mass="43782">MAIATTGKDVLAKFFDEGAYSALYADGAVTAAFGSANGTPVYAVCQTGAAVAEKDTEKVVKVLDMAAKTGNPVVTFYNSVGAKLEEGLAALSGSAAVAAAVAKVSGVVPQIAVVTGVCGAGSALAAAAADVCIVSKEGELFLTAPFTSAAAGDKLEGAGSAEFAAKAGVAAIVVDSAEEAAAKAAELVGLLPANNLAGPAVFEPSAPAGTLNLAKYCPVEAAASIADANSAVELYAGYGKTVYTALATVAGNVVGIVATKGAEDVLCRNCVSKAARFVRLCDAFSIPVVTLVNTDGFVKSASDDMAGGLREAARLAGTYADATTAKVAVITGKAVGVAYTALANADLTIAVEGCTVAPLDPKAAVTVLYKDELENGTNIAADTAKLAARYAADVCSAAAAVEAGLADMAVPAAGVRAAVVSALDMLSTKRTQRLPKKHGNMTL</sequence>
<keyword evidence="3" id="KW-1185">Reference proteome</keyword>
<organism evidence="2 3">
    <name type="scientific">Ruthenibacterium lactatiformans</name>
    <dbReference type="NCBI Taxonomy" id="1550024"/>
    <lineage>
        <taxon>Bacteria</taxon>
        <taxon>Bacillati</taxon>
        <taxon>Bacillota</taxon>
        <taxon>Clostridia</taxon>
        <taxon>Eubacteriales</taxon>
        <taxon>Oscillospiraceae</taxon>
        <taxon>Ruthenibacterium</taxon>
    </lineage>
</organism>